<sequence>MWNPSKKTRTIASKILIVLFSITMIFHGVALLQLIPYQYLWGGRLSSVEEMYVMETVSLVVNAFFLWACIRYIRYINQGLVPIWIRLVFGFIGIIFLLNTIGNLVAITNLETLLATPVTAFLSVICFSLVPKYEN</sequence>
<name>A0ABY2NM69_9LEPT</name>
<reference evidence="3" key="1">
    <citation type="journal article" date="2019" name="PLoS Negl. Trop. Dis.">
        <title>Revisiting the worldwide diversity of Leptospira species in the environment.</title>
        <authorList>
            <person name="Vincent A.T."/>
            <person name="Schiettekatte O."/>
            <person name="Bourhy P."/>
            <person name="Veyrier F.J."/>
            <person name="Picardeau M."/>
        </authorList>
    </citation>
    <scope>NUCLEOTIDE SEQUENCE [LARGE SCALE GENOMIC DNA]</scope>
    <source>
        <strain evidence="3">201601955</strain>
    </source>
</reference>
<dbReference type="EMBL" id="RQHF01000028">
    <property type="protein sequence ID" value="TGM52272.1"/>
    <property type="molecule type" value="Genomic_DNA"/>
</dbReference>
<gene>
    <name evidence="2" type="ORF">EHQ95_11425</name>
</gene>
<protein>
    <submittedName>
        <fullName evidence="2">Uncharacterized protein</fullName>
    </submittedName>
</protein>
<evidence type="ECO:0000256" key="1">
    <source>
        <dbReference type="SAM" id="Phobius"/>
    </source>
</evidence>
<evidence type="ECO:0000313" key="3">
    <source>
        <dbReference type="Proteomes" id="UP000298112"/>
    </source>
</evidence>
<feature type="transmembrane region" description="Helical" evidence="1">
    <location>
        <begin position="12"/>
        <end position="32"/>
    </location>
</feature>
<keyword evidence="1" id="KW-0472">Membrane</keyword>
<keyword evidence="3" id="KW-1185">Reference proteome</keyword>
<evidence type="ECO:0000313" key="2">
    <source>
        <dbReference type="EMBL" id="TGM52272.1"/>
    </source>
</evidence>
<keyword evidence="1" id="KW-0812">Transmembrane</keyword>
<keyword evidence="1" id="KW-1133">Transmembrane helix</keyword>
<comment type="caution">
    <text evidence="2">The sequence shown here is derived from an EMBL/GenBank/DDBJ whole genome shotgun (WGS) entry which is preliminary data.</text>
</comment>
<feature type="transmembrane region" description="Helical" evidence="1">
    <location>
        <begin position="52"/>
        <end position="73"/>
    </location>
</feature>
<feature type="transmembrane region" description="Helical" evidence="1">
    <location>
        <begin position="85"/>
        <end position="107"/>
    </location>
</feature>
<accession>A0ABY2NM69</accession>
<proteinExistence type="predicted"/>
<feature type="transmembrane region" description="Helical" evidence="1">
    <location>
        <begin position="113"/>
        <end position="130"/>
    </location>
</feature>
<dbReference type="Proteomes" id="UP000298112">
    <property type="component" value="Unassembled WGS sequence"/>
</dbReference>
<organism evidence="2 3">
    <name type="scientific">Leptospira vanthielii</name>
    <dbReference type="NCBI Taxonomy" id="293085"/>
    <lineage>
        <taxon>Bacteria</taxon>
        <taxon>Pseudomonadati</taxon>
        <taxon>Spirochaetota</taxon>
        <taxon>Spirochaetia</taxon>
        <taxon>Leptospirales</taxon>
        <taxon>Leptospiraceae</taxon>
        <taxon>Leptospira</taxon>
    </lineage>
</organism>
<dbReference type="RefSeq" id="WP_135659205.1">
    <property type="nucleotide sequence ID" value="NZ_RQHF01000028.1"/>
</dbReference>